<sequence>MKHHPDPMIDALARSAATSLPQLHRALEAGFVPQESCVLSDVQQDALFQIVQQLNDEGRFLQAAPLALQLAVHHPKDSRYAFTAGLAFQRLAIFNVAAMLYCLSLQQQRTPTTLYRLGECLAGLGQAETALRFFDSAFDLARGEEHYRQLQDHATQAIERLRSTM</sequence>
<protein>
    <recommendedName>
        <fullName evidence="3">Tetratricopeptide repeat protein</fullName>
    </recommendedName>
</protein>
<dbReference type="RefSeq" id="WP_345536993.1">
    <property type="nucleotide sequence ID" value="NZ_BAABGJ010000012.1"/>
</dbReference>
<gene>
    <name evidence="1" type="ORF">GCM10023165_15410</name>
</gene>
<dbReference type="InterPro" id="IPR011990">
    <property type="entry name" value="TPR-like_helical_dom_sf"/>
</dbReference>
<keyword evidence="2" id="KW-1185">Reference proteome</keyword>
<dbReference type="Proteomes" id="UP001500975">
    <property type="component" value="Unassembled WGS sequence"/>
</dbReference>
<comment type="caution">
    <text evidence="1">The sequence shown here is derived from an EMBL/GenBank/DDBJ whole genome shotgun (WGS) entry which is preliminary data.</text>
</comment>
<organism evidence="1 2">
    <name type="scientific">Variovorax defluvii</name>
    <dbReference type="NCBI Taxonomy" id="913761"/>
    <lineage>
        <taxon>Bacteria</taxon>
        <taxon>Pseudomonadati</taxon>
        <taxon>Pseudomonadota</taxon>
        <taxon>Betaproteobacteria</taxon>
        <taxon>Burkholderiales</taxon>
        <taxon>Comamonadaceae</taxon>
        <taxon>Variovorax</taxon>
    </lineage>
</organism>
<dbReference type="SUPFAM" id="SSF48452">
    <property type="entry name" value="TPR-like"/>
    <property type="match status" value="1"/>
</dbReference>
<accession>A0ABP8HCD6</accession>
<name>A0ABP8HCD6_9BURK</name>
<proteinExistence type="predicted"/>
<evidence type="ECO:0000313" key="2">
    <source>
        <dbReference type="Proteomes" id="UP001500975"/>
    </source>
</evidence>
<dbReference type="Gene3D" id="1.25.40.10">
    <property type="entry name" value="Tetratricopeptide repeat domain"/>
    <property type="match status" value="1"/>
</dbReference>
<evidence type="ECO:0000313" key="1">
    <source>
        <dbReference type="EMBL" id="GAA4337418.1"/>
    </source>
</evidence>
<evidence type="ECO:0008006" key="3">
    <source>
        <dbReference type="Google" id="ProtNLM"/>
    </source>
</evidence>
<reference evidence="2" key="1">
    <citation type="journal article" date="2019" name="Int. J. Syst. Evol. Microbiol.">
        <title>The Global Catalogue of Microorganisms (GCM) 10K type strain sequencing project: providing services to taxonomists for standard genome sequencing and annotation.</title>
        <authorList>
            <consortium name="The Broad Institute Genomics Platform"/>
            <consortium name="The Broad Institute Genome Sequencing Center for Infectious Disease"/>
            <person name="Wu L."/>
            <person name="Ma J."/>
        </authorList>
    </citation>
    <scope>NUCLEOTIDE SEQUENCE [LARGE SCALE GENOMIC DNA]</scope>
    <source>
        <strain evidence="2">JCM 17804</strain>
    </source>
</reference>
<dbReference type="EMBL" id="BAABGJ010000012">
    <property type="protein sequence ID" value="GAA4337418.1"/>
    <property type="molecule type" value="Genomic_DNA"/>
</dbReference>